<feature type="repeat" description="WD" evidence="4">
    <location>
        <begin position="473"/>
        <end position="507"/>
    </location>
</feature>
<dbReference type="PANTHER" id="PTHR12616:SF8">
    <property type="entry name" value="VACUOLAR PROTEIN SORTING-ASSOCIATED PROTEIN 8 HOMOLOG"/>
    <property type="match status" value="1"/>
</dbReference>
<dbReference type="PANTHER" id="PTHR12616">
    <property type="entry name" value="VACUOLAR PROTEIN SORTING VPS41"/>
    <property type="match status" value="1"/>
</dbReference>
<keyword evidence="8" id="KW-1185">Reference proteome</keyword>
<dbReference type="OrthoDB" id="289913at2759"/>
<dbReference type="GO" id="GO:0030897">
    <property type="term" value="C:HOPS complex"/>
    <property type="evidence" value="ECO:0007669"/>
    <property type="project" value="TreeGrafter"/>
</dbReference>
<keyword evidence="3" id="KW-0677">Repeat</keyword>
<feature type="region of interest" description="Disordered" evidence="5">
    <location>
        <begin position="274"/>
        <end position="293"/>
    </location>
</feature>
<dbReference type="InterPro" id="IPR015943">
    <property type="entry name" value="WD40/YVTN_repeat-like_dom_sf"/>
</dbReference>
<protein>
    <recommendedName>
        <fullName evidence="6">Vacuolar protein sorting-associated protein 8 central domain-containing protein</fullName>
    </recommendedName>
</protein>
<dbReference type="GO" id="GO:0005770">
    <property type="term" value="C:late endosome"/>
    <property type="evidence" value="ECO:0007669"/>
    <property type="project" value="TreeGrafter"/>
</dbReference>
<evidence type="ECO:0000256" key="3">
    <source>
        <dbReference type="ARBA" id="ARBA00022737"/>
    </source>
</evidence>
<dbReference type="InterPro" id="IPR025941">
    <property type="entry name" value="Vps8_central_dom"/>
</dbReference>
<sequence length="1557" mass="172303">MTGTSMELDLDAFLDSQSTGDDNDNDDDVLLNSIPHRTVDEILNDSDTSYSSPSSPSSPSSLSNYHLRSRLSSDRSVSDAKPESFSKEDNRPRDDGALVYSPKTLLDSRVDETLIFSEQSKNSSISRIPSGEYSGDSFLLGRNALRSLPPLFGGVRSNVKPGAALAAAAAASRSIPTPHAAAIKSRRANSVTLAKVLETQELGSKPGDSEVVSDGGADFEGLGVTSDVTISVGSETRQSDGNLVEEDDKMGDFLAAAVELAAKVDVREELSGGVVSNDTKDKQDPSPLADDNNDVSVFIHSAESVEQGKAGRFLREMTLSSRSDVTDLIEGKNFQWESEKSRKRTGKKSRSSVKPLELAEELEKKHAFTGLHWEQGAAAQPMRLEGVRRGSTVLGYFEINANNTITRTISSQEFRRDHGSPQVVAVHLHFIAVGMSKGVVVLVPSKYSPHCADNMDAKMVMLGLQGDRSFAPVTSMCFNQQGDLLFAGYGDGHITVWDVQKGSTVKVITGLHVAPVVHMLYLGQDSQVNRQFSFKTACLLDGKTTGRVLCASPLLSDECCGGALMSLQGNTSVSNSGIGSMMGGVVGGDAGWKFFAEGSSLVEEGVVIFVTHQTALVARVTPDVQVYAQLPKPDGAREGSMPYTAWKCMAQSHGSSTENMPVEASEKVSLLAIAWDRKVQVAKLVKSELKFCGKWTLESAAIGVAWLDDQMLVVLTLNGQLCLSAKDGTMIHQTSFSVDGSGGDDLVVYHTHFANIFGNPEKAYHNCVAVRGASIYILGPMHLVVSRLLPWKERIQVLRKAGDWMGALNMAMSLYDGQAHGVIDLPRTLDAVQEAIMPYLVELLMSYVDEVFSYISVAFCNQIGKLEQLDESKSRSSSVHLDMKEQFTRVGGVAVEFSVHIKRTDILFDEIHSKFVAVQHRDTFLELLEPYILKDMLGSLPPEIMQALVEHYSMKGWLQRVEQCVLHMDISSLDFNQVVRLCQEHRLYGALIYLFNRGLDDFRTPLEELLVVLRNSQRETAAAIGYRMLVYLKYCFSGLAFPPGHGTLPPTRLPSLRIELVQFLLEDSNAPNSWVVTSLSSAGAYLNLFHLLELDIEATLDVLTCAFVEDEIPKSYYSLHDSANENMEAMKENDSMAESQNLLVQKTVNALVHILETVNSRTDRATNSDDCGIEEWPSKKDIGHIFEFIAFYVSCKRASVSIGILSQIFEYFTSEINLPPSVSRQNIETLKRREKQVLALLEVVPETEWDASYLLLLCEKAQFYQVCGLINAIRHQYLAALDSYMKDVDEPIHAFSFINDTLPRLNDTESNAFQSAVISRIPDLVNLSREGTFFLIIDHFSRESQHILSELRSHPKSLFLYLKTVVEVHLSGTLNFSCLRKDDIVEFPSGRRARDQSDRVEAYLERISDFPKLIRNNPVNVTDEMIELYLELLCQYERNSVLKFLETFESYRVEHCLRLCQEYGIIDAASFLLERVGDVGSALSLTLSGLNDKFVMLDTALGSEVSDAGMEHFSTIVKEEVNDIHGMLHACIGMCQRNTPRLDPEESESLWFRLLDS</sequence>
<name>A0A5J4ZZY1_9ASTE</name>
<organism evidence="7 8">
    <name type="scientific">Nyssa sinensis</name>
    <dbReference type="NCBI Taxonomy" id="561372"/>
    <lineage>
        <taxon>Eukaryota</taxon>
        <taxon>Viridiplantae</taxon>
        <taxon>Streptophyta</taxon>
        <taxon>Embryophyta</taxon>
        <taxon>Tracheophyta</taxon>
        <taxon>Spermatophyta</taxon>
        <taxon>Magnoliopsida</taxon>
        <taxon>eudicotyledons</taxon>
        <taxon>Gunneridae</taxon>
        <taxon>Pentapetalae</taxon>
        <taxon>asterids</taxon>
        <taxon>Cornales</taxon>
        <taxon>Nyssaceae</taxon>
        <taxon>Nyssa</taxon>
    </lineage>
</organism>
<reference evidence="7 8" key="1">
    <citation type="submission" date="2019-09" db="EMBL/GenBank/DDBJ databases">
        <title>A chromosome-level genome assembly of the Chinese tupelo Nyssa sinensis.</title>
        <authorList>
            <person name="Yang X."/>
            <person name="Kang M."/>
            <person name="Yang Y."/>
            <person name="Xiong H."/>
            <person name="Wang M."/>
            <person name="Zhang Z."/>
            <person name="Wang Z."/>
            <person name="Wu H."/>
            <person name="Ma T."/>
            <person name="Liu J."/>
            <person name="Xi Z."/>
        </authorList>
    </citation>
    <scope>NUCLEOTIDE SEQUENCE [LARGE SCALE GENOMIC DNA]</scope>
    <source>
        <strain evidence="7">J267</strain>
        <tissue evidence="7">Leaf</tissue>
    </source>
</reference>
<dbReference type="InterPro" id="IPR019775">
    <property type="entry name" value="WD40_repeat_CS"/>
</dbReference>
<dbReference type="PROSITE" id="PS00678">
    <property type="entry name" value="WD_REPEATS_1"/>
    <property type="match status" value="1"/>
</dbReference>
<accession>A0A5J4ZZY1</accession>
<evidence type="ECO:0000259" key="6">
    <source>
        <dbReference type="Pfam" id="PF12816"/>
    </source>
</evidence>
<feature type="domain" description="Vacuolar protein sorting-associated protein 8 central" evidence="6">
    <location>
        <begin position="924"/>
        <end position="1107"/>
    </location>
</feature>
<evidence type="ECO:0000313" key="7">
    <source>
        <dbReference type="EMBL" id="KAA8523376.1"/>
    </source>
</evidence>
<evidence type="ECO:0000256" key="5">
    <source>
        <dbReference type="SAM" id="MobiDB-lite"/>
    </source>
</evidence>
<dbReference type="InterPro" id="IPR001680">
    <property type="entry name" value="WD40_rpt"/>
</dbReference>
<dbReference type="GO" id="GO:0034058">
    <property type="term" value="P:endosomal vesicle fusion"/>
    <property type="evidence" value="ECO:0007669"/>
    <property type="project" value="TreeGrafter"/>
</dbReference>
<dbReference type="PROSITE" id="PS50082">
    <property type="entry name" value="WD_REPEATS_2"/>
    <property type="match status" value="1"/>
</dbReference>
<dbReference type="Proteomes" id="UP000325577">
    <property type="component" value="Linkage Group LG4"/>
</dbReference>
<dbReference type="Gene3D" id="2.130.10.10">
    <property type="entry name" value="YVTN repeat-like/Quinoprotein amine dehydrogenase"/>
    <property type="match status" value="1"/>
</dbReference>
<dbReference type="Pfam" id="PF23410">
    <property type="entry name" value="Beta-prop_VPS8"/>
    <property type="match status" value="1"/>
</dbReference>
<dbReference type="SMART" id="SM00320">
    <property type="entry name" value="WD40"/>
    <property type="match status" value="1"/>
</dbReference>
<dbReference type="Pfam" id="PF23556">
    <property type="entry name" value="TPR_Vps41"/>
    <property type="match status" value="1"/>
</dbReference>
<dbReference type="GO" id="GO:0006623">
    <property type="term" value="P:protein targeting to vacuole"/>
    <property type="evidence" value="ECO:0007669"/>
    <property type="project" value="InterPro"/>
</dbReference>
<proteinExistence type="inferred from homology"/>
<dbReference type="Pfam" id="PF12816">
    <property type="entry name" value="TPR_Vps8"/>
    <property type="match status" value="1"/>
</dbReference>
<dbReference type="SUPFAM" id="SSF50978">
    <property type="entry name" value="WD40 repeat-like"/>
    <property type="match status" value="1"/>
</dbReference>
<evidence type="ECO:0000256" key="1">
    <source>
        <dbReference type="ARBA" id="ARBA00009422"/>
    </source>
</evidence>
<feature type="region of interest" description="Disordered" evidence="5">
    <location>
        <begin position="1"/>
        <end position="100"/>
    </location>
</feature>
<evidence type="ECO:0000313" key="8">
    <source>
        <dbReference type="Proteomes" id="UP000325577"/>
    </source>
</evidence>
<gene>
    <name evidence="7" type="ORF">F0562_009799</name>
</gene>
<feature type="compositionally biased region" description="Basic and acidic residues" evidence="5">
    <location>
        <begin position="71"/>
        <end position="96"/>
    </location>
</feature>
<evidence type="ECO:0000256" key="4">
    <source>
        <dbReference type="PROSITE-ProRule" id="PRU00221"/>
    </source>
</evidence>
<dbReference type="EMBL" id="CM018047">
    <property type="protein sequence ID" value="KAA8523376.1"/>
    <property type="molecule type" value="Genomic_DNA"/>
</dbReference>
<evidence type="ECO:0000256" key="2">
    <source>
        <dbReference type="ARBA" id="ARBA00022574"/>
    </source>
</evidence>
<feature type="compositionally biased region" description="Low complexity" evidence="5">
    <location>
        <begin position="49"/>
        <end position="63"/>
    </location>
</feature>
<dbReference type="InterPro" id="IPR045111">
    <property type="entry name" value="Vps41/Vps8"/>
</dbReference>
<dbReference type="InterPro" id="IPR036322">
    <property type="entry name" value="WD40_repeat_dom_sf"/>
</dbReference>
<keyword evidence="2 4" id="KW-0853">WD repeat</keyword>
<comment type="similarity">
    <text evidence="1">Belongs to the VPS8 family.</text>
</comment>